<comment type="similarity">
    <text evidence="1">Belongs to the RMD1/sif2 family.</text>
</comment>
<accession>T1L4L4</accession>
<feature type="domain" description="DUF155" evidence="2">
    <location>
        <begin position="155"/>
        <end position="329"/>
    </location>
</feature>
<organism evidence="3 4">
    <name type="scientific">Tetranychus urticae</name>
    <name type="common">Two-spotted spider mite</name>
    <dbReference type="NCBI Taxonomy" id="32264"/>
    <lineage>
        <taxon>Eukaryota</taxon>
        <taxon>Metazoa</taxon>
        <taxon>Ecdysozoa</taxon>
        <taxon>Arthropoda</taxon>
        <taxon>Chelicerata</taxon>
        <taxon>Arachnida</taxon>
        <taxon>Acari</taxon>
        <taxon>Acariformes</taxon>
        <taxon>Trombidiformes</taxon>
        <taxon>Prostigmata</taxon>
        <taxon>Eleutherengona</taxon>
        <taxon>Raphignathae</taxon>
        <taxon>Tetranychoidea</taxon>
        <taxon>Tetranychidae</taxon>
        <taxon>Tetranychus</taxon>
    </lineage>
</organism>
<keyword evidence="4" id="KW-1185">Reference proteome</keyword>
<dbReference type="PANTHER" id="PTHR16255">
    <property type="entry name" value="REQUIRED FOR MEIOTIC NUCLEAR DIVISION PROTEIN 1 HOMOLOG"/>
    <property type="match status" value="1"/>
</dbReference>
<dbReference type="HOGENOM" id="CLU_011220_4_1_1"/>
<sequence>MSIIKTLKRLPDLCKFNVTFLKSSSQSFNINCGQYSGRIFSRVFSNAVRHHDKDLLLKTGRKETGLYALPVKPKANPLHPRNALFGRNDIDKHGNRSDMFLVEAFSTAEEYRFPDFYKAVSTKPEFEEIKISDELDGEVLAFKLNKSGQNKPSTIFIFREGTTVFWNFDHHDIKNTLQLLRAFEVKSYPDDLVKEENEIMQFTYSEAKPKIIRNIIHITENEYPPLSQYTFSNALALSVKLAIRESSLDYYVDNIKFISEDIRDGKKIKLTQDQVFRKTGELFNLRHHINLSSDLLDTPDFYWDRQELENLFLQTCNYLNTLKRTKVINEKLSHCLELMDLLQRHLSDKHHVRLEWMIIVLIMVEVVFEFLHYFERIVDN</sequence>
<reference evidence="3" key="2">
    <citation type="submission" date="2015-06" db="UniProtKB">
        <authorList>
            <consortium name="EnsemblMetazoa"/>
        </authorList>
    </citation>
    <scope>IDENTIFICATION</scope>
</reference>
<evidence type="ECO:0000259" key="2">
    <source>
        <dbReference type="Pfam" id="PF02582"/>
    </source>
</evidence>
<reference evidence="4" key="1">
    <citation type="submission" date="2011-08" db="EMBL/GenBank/DDBJ databases">
        <authorList>
            <person name="Rombauts S."/>
        </authorList>
    </citation>
    <scope>NUCLEOTIDE SEQUENCE</scope>
    <source>
        <strain evidence="4">London</strain>
    </source>
</reference>
<dbReference type="OMA" id="HHTHPKL"/>
<protein>
    <recommendedName>
        <fullName evidence="2">DUF155 domain-containing protein</fullName>
    </recommendedName>
</protein>
<dbReference type="OrthoDB" id="242766at2759"/>
<gene>
    <name evidence="3" type="primary">107370259</name>
</gene>
<dbReference type="Proteomes" id="UP000015104">
    <property type="component" value="Unassembled WGS sequence"/>
</dbReference>
<dbReference type="EnsemblMetazoa" id="tetur39g00480.1">
    <property type="protein sequence ID" value="tetur39g00480.1"/>
    <property type="gene ID" value="tetur39g00480"/>
</dbReference>
<evidence type="ECO:0000256" key="1">
    <source>
        <dbReference type="ARBA" id="ARBA00008306"/>
    </source>
</evidence>
<dbReference type="InterPro" id="IPR003734">
    <property type="entry name" value="DUF155"/>
</dbReference>
<dbReference type="GO" id="GO:0005739">
    <property type="term" value="C:mitochondrion"/>
    <property type="evidence" value="ECO:0007669"/>
    <property type="project" value="UniProtKB-ARBA"/>
</dbReference>
<evidence type="ECO:0000313" key="3">
    <source>
        <dbReference type="EnsemblMetazoa" id="tetur39g00480.1"/>
    </source>
</evidence>
<dbReference type="STRING" id="32264.T1L4L4"/>
<dbReference type="KEGG" id="tut:107370259"/>
<evidence type="ECO:0000313" key="4">
    <source>
        <dbReference type="Proteomes" id="UP000015104"/>
    </source>
</evidence>
<proteinExistence type="inferred from homology"/>
<dbReference type="PANTHER" id="PTHR16255:SF1">
    <property type="entry name" value="REQUIRED FOR MEIOTIC NUCLEAR DIVISION PROTEIN 1 HOMOLOG"/>
    <property type="match status" value="1"/>
</dbReference>
<dbReference type="eggNOG" id="KOG2861">
    <property type="taxonomic scope" value="Eukaryota"/>
</dbReference>
<dbReference type="Pfam" id="PF02582">
    <property type="entry name" value="DUF155"/>
    <property type="match status" value="1"/>
</dbReference>
<dbReference type="InterPro" id="IPR051624">
    <property type="entry name" value="RMD1/Sad1-interacting"/>
</dbReference>
<dbReference type="EMBL" id="CAEY01001102">
    <property type="status" value="NOT_ANNOTATED_CDS"/>
    <property type="molecule type" value="Genomic_DNA"/>
</dbReference>
<dbReference type="GO" id="GO:0070131">
    <property type="term" value="P:positive regulation of mitochondrial translation"/>
    <property type="evidence" value="ECO:0007669"/>
    <property type="project" value="TreeGrafter"/>
</dbReference>
<dbReference type="AlphaFoldDB" id="T1L4L4"/>
<name>T1L4L4_TETUR</name>